<organism evidence="2 3">
    <name type="scientific">Pyrenophora seminiperda CCB06</name>
    <dbReference type="NCBI Taxonomy" id="1302712"/>
    <lineage>
        <taxon>Eukaryota</taxon>
        <taxon>Fungi</taxon>
        <taxon>Dikarya</taxon>
        <taxon>Ascomycota</taxon>
        <taxon>Pezizomycotina</taxon>
        <taxon>Dothideomycetes</taxon>
        <taxon>Pleosporomycetidae</taxon>
        <taxon>Pleosporales</taxon>
        <taxon>Pleosporineae</taxon>
        <taxon>Pleosporaceae</taxon>
        <taxon>Pyrenophora</taxon>
    </lineage>
</organism>
<accession>A0A3M7M302</accession>
<evidence type="ECO:0000313" key="3">
    <source>
        <dbReference type="Proteomes" id="UP000265663"/>
    </source>
</evidence>
<name>A0A3M7M302_9PLEO</name>
<keyword evidence="3" id="KW-1185">Reference proteome</keyword>
<protein>
    <submittedName>
        <fullName evidence="2">Uncharacterized protein</fullName>
    </submittedName>
</protein>
<sequence length="138" mass="15838">MSASRRTPSRDFGIFGIVAHFFSVLHTYHRDQVEMGKSKRRLLEHHTPLQTPRPIHRSGLSRHVRSILFGSSATVIKAVAQWLPRCCATIIGQWIAPDLPLSANHVNGRVRLPISKRVRTARERIATDVRSDMRENRW</sequence>
<feature type="transmembrane region" description="Helical" evidence="1">
    <location>
        <begin position="12"/>
        <end position="29"/>
    </location>
</feature>
<dbReference type="EMBL" id="KE747817">
    <property type="protein sequence ID" value="RMZ68779.1"/>
    <property type="molecule type" value="Genomic_DNA"/>
</dbReference>
<dbReference type="Proteomes" id="UP000265663">
    <property type="component" value="Unassembled WGS sequence"/>
</dbReference>
<keyword evidence="1" id="KW-0812">Transmembrane</keyword>
<gene>
    <name evidence="2" type="ORF">GMOD_00002625</name>
</gene>
<keyword evidence="1" id="KW-0472">Membrane</keyword>
<evidence type="ECO:0000313" key="2">
    <source>
        <dbReference type="EMBL" id="RMZ68779.1"/>
    </source>
</evidence>
<keyword evidence="1" id="KW-1133">Transmembrane helix</keyword>
<evidence type="ECO:0000256" key="1">
    <source>
        <dbReference type="SAM" id="Phobius"/>
    </source>
</evidence>
<proteinExistence type="predicted"/>
<dbReference type="AlphaFoldDB" id="A0A3M7M302"/>
<reference evidence="2 3" key="1">
    <citation type="journal article" date="2014" name="PLoS ONE">
        <title>De novo Genome Assembly of the Fungal Plant Pathogen Pyrenophora semeniperda.</title>
        <authorList>
            <person name="Soliai M.M."/>
            <person name="Meyer S.E."/>
            <person name="Udall J.A."/>
            <person name="Elzinga D.E."/>
            <person name="Hermansen R.A."/>
            <person name="Bodily P.M."/>
            <person name="Hart A.A."/>
            <person name="Coleman C.E."/>
        </authorList>
    </citation>
    <scope>NUCLEOTIDE SEQUENCE [LARGE SCALE GENOMIC DNA]</scope>
    <source>
        <strain evidence="2 3">CCB06</strain>
        <tissue evidence="2">Mycelium</tissue>
    </source>
</reference>